<feature type="region of interest" description="Disordered" evidence="2">
    <location>
        <begin position="401"/>
        <end position="449"/>
    </location>
</feature>
<dbReference type="InterPro" id="IPR001461">
    <property type="entry name" value="Aspartic_peptidase_A1"/>
</dbReference>
<evidence type="ECO:0000259" key="3">
    <source>
        <dbReference type="PROSITE" id="PS51767"/>
    </source>
</evidence>
<dbReference type="SUPFAM" id="SSF50630">
    <property type="entry name" value="Acid proteases"/>
    <property type="match status" value="1"/>
</dbReference>
<dbReference type="InParanoid" id="A0A3N4L7F0"/>
<keyword evidence="5" id="KW-1185">Reference proteome</keyword>
<dbReference type="AlphaFoldDB" id="A0A3N4L7F0"/>
<name>A0A3N4L7F0_9PEZI</name>
<dbReference type="STRING" id="1392247.A0A3N4L7F0"/>
<dbReference type="GO" id="GO:0004190">
    <property type="term" value="F:aspartic-type endopeptidase activity"/>
    <property type="evidence" value="ECO:0007669"/>
    <property type="project" value="InterPro"/>
</dbReference>
<keyword evidence="4" id="KW-0645">Protease</keyword>
<gene>
    <name evidence="4" type="ORF">P167DRAFT_531237</name>
</gene>
<evidence type="ECO:0000256" key="1">
    <source>
        <dbReference type="ARBA" id="ARBA00007447"/>
    </source>
</evidence>
<evidence type="ECO:0000313" key="4">
    <source>
        <dbReference type="EMBL" id="RPB17708.1"/>
    </source>
</evidence>
<reference evidence="4 5" key="1">
    <citation type="journal article" date="2018" name="Nat. Ecol. Evol.">
        <title>Pezizomycetes genomes reveal the molecular basis of ectomycorrhizal truffle lifestyle.</title>
        <authorList>
            <person name="Murat C."/>
            <person name="Payen T."/>
            <person name="Noel B."/>
            <person name="Kuo A."/>
            <person name="Morin E."/>
            <person name="Chen J."/>
            <person name="Kohler A."/>
            <person name="Krizsan K."/>
            <person name="Balestrini R."/>
            <person name="Da Silva C."/>
            <person name="Montanini B."/>
            <person name="Hainaut M."/>
            <person name="Levati E."/>
            <person name="Barry K.W."/>
            <person name="Belfiori B."/>
            <person name="Cichocki N."/>
            <person name="Clum A."/>
            <person name="Dockter R.B."/>
            <person name="Fauchery L."/>
            <person name="Guy J."/>
            <person name="Iotti M."/>
            <person name="Le Tacon F."/>
            <person name="Lindquist E.A."/>
            <person name="Lipzen A."/>
            <person name="Malagnac F."/>
            <person name="Mello A."/>
            <person name="Molinier V."/>
            <person name="Miyauchi S."/>
            <person name="Poulain J."/>
            <person name="Riccioni C."/>
            <person name="Rubini A."/>
            <person name="Sitrit Y."/>
            <person name="Splivallo R."/>
            <person name="Traeger S."/>
            <person name="Wang M."/>
            <person name="Zifcakova L."/>
            <person name="Wipf D."/>
            <person name="Zambonelli A."/>
            <person name="Paolocci F."/>
            <person name="Nowrousian M."/>
            <person name="Ottonello S."/>
            <person name="Baldrian P."/>
            <person name="Spatafora J.W."/>
            <person name="Henrissat B."/>
            <person name="Nagy L.G."/>
            <person name="Aury J.M."/>
            <person name="Wincker P."/>
            <person name="Grigoriev I.V."/>
            <person name="Bonfante P."/>
            <person name="Martin F.M."/>
        </authorList>
    </citation>
    <scope>NUCLEOTIDE SEQUENCE [LARGE SCALE GENOMIC DNA]</scope>
    <source>
        <strain evidence="4 5">CCBAS932</strain>
    </source>
</reference>
<evidence type="ECO:0000313" key="5">
    <source>
        <dbReference type="Proteomes" id="UP000277580"/>
    </source>
</evidence>
<dbReference type="GO" id="GO:0006508">
    <property type="term" value="P:proteolysis"/>
    <property type="evidence" value="ECO:0007669"/>
    <property type="project" value="UniProtKB-KW"/>
</dbReference>
<keyword evidence="4" id="KW-0378">Hydrolase</keyword>
<dbReference type="PANTHER" id="PTHR47966:SF51">
    <property type="entry name" value="BETA-SITE APP-CLEAVING ENZYME, ISOFORM A-RELATED"/>
    <property type="match status" value="1"/>
</dbReference>
<protein>
    <submittedName>
        <fullName evidence="4">Acid protease</fullName>
    </submittedName>
</protein>
<evidence type="ECO:0000256" key="2">
    <source>
        <dbReference type="SAM" id="MobiDB-lite"/>
    </source>
</evidence>
<sequence>MRIPSTILPRATTQANSTISVDFVHPTLEMEDLYLLPLTVSKPSVSFRTMLSNRLTTSWFPLAEACNNTGPDDTKPWYKFLENCYENQLLDPSKSTTITQTPNGAFSVPSTSERADQWGEFYQGSGGTGTDTMTIAGVDIPDLELNFATGINSSHAHVGLAKGSTLLDKMVEQKLINARAFSLFVGSDVRYLQNWDPNAKDANYPGSIVFGGLDFAKQSQTFIRGDLDTDGIPQLDVTGINVHAEHAVYDIMGGLGVGTYDAEIDVSSPWIYVPQVAAEAIRAKRDNDWNSSGDIVSNPVHLGNISMTVKVKGVGNGGASEVNITFPESIWGWDRSYYTVPQVTKDKYFPFLINKSNSRARVILGRPFLKGFGSSPVGNQLRQQRIPSRPRQLLLQLPNQTLQSRRRRRQRQTRILPQPNRRRDRNPCNGNRHQPDVDRYNHFRPRQPQQHLPRRLILLRLQHPHRCHRRRRRRWSPRPPCNRRPHLPVYEAGQEEVVGREQGKCPVHAVNGRAESRRDGRRCRCPPPPGAAAGVLQGGAPG</sequence>
<dbReference type="CDD" id="cd05471">
    <property type="entry name" value="pepsin_like"/>
    <property type="match status" value="1"/>
</dbReference>
<dbReference type="InterPro" id="IPR034164">
    <property type="entry name" value="Pepsin-like_dom"/>
</dbReference>
<organism evidence="4 5">
    <name type="scientific">Morchella conica CCBAS932</name>
    <dbReference type="NCBI Taxonomy" id="1392247"/>
    <lineage>
        <taxon>Eukaryota</taxon>
        <taxon>Fungi</taxon>
        <taxon>Dikarya</taxon>
        <taxon>Ascomycota</taxon>
        <taxon>Pezizomycotina</taxon>
        <taxon>Pezizomycetes</taxon>
        <taxon>Pezizales</taxon>
        <taxon>Morchellaceae</taxon>
        <taxon>Morchella</taxon>
    </lineage>
</organism>
<proteinExistence type="inferred from homology"/>
<feature type="domain" description="Peptidase A1" evidence="3">
    <location>
        <begin position="34"/>
        <end position="389"/>
    </location>
</feature>
<dbReference type="Proteomes" id="UP000277580">
    <property type="component" value="Unassembled WGS sequence"/>
</dbReference>
<dbReference type="OrthoDB" id="4074350at2759"/>
<dbReference type="InterPro" id="IPR033121">
    <property type="entry name" value="PEPTIDASE_A1"/>
</dbReference>
<dbReference type="Pfam" id="PF00026">
    <property type="entry name" value="Asp"/>
    <property type="match status" value="1"/>
</dbReference>
<accession>A0A3N4L7F0</accession>
<dbReference type="PANTHER" id="PTHR47966">
    <property type="entry name" value="BETA-SITE APP-CLEAVING ENZYME, ISOFORM A-RELATED"/>
    <property type="match status" value="1"/>
</dbReference>
<dbReference type="PROSITE" id="PS51767">
    <property type="entry name" value="PEPTIDASE_A1"/>
    <property type="match status" value="1"/>
</dbReference>
<dbReference type="EMBL" id="ML119105">
    <property type="protein sequence ID" value="RPB17708.1"/>
    <property type="molecule type" value="Genomic_DNA"/>
</dbReference>
<feature type="region of interest" description="Disordered" evidence="2">
    <location>
        <begin position="511"/>
        <end position="542"/>
    </location>
</feature>
<dbReference type="InterPro" id="IPR021109">
    <property type="entry name" value="Peptidase_aspartic_dom_sf"/>
</dbReference>
<dbReference type="Gene3D" id="2.40.70.10">
    <property type="entry name" value="Acid Proteases"/>
    <property type="match status" value="2"/>
</dbReference>
<comment type="similarity">
    <text evidence="1">Belongs to the peptidase A1 family.</text>
</comment>